<dbReference type="InterPro" id="IPR057279">
    <property type="entry name" value="MGAT4"/>
</dbReference>
<keyword evidence="4" id="KW-1185">Reference proteome</keyword>
<evidence type="ECO:0000256" key="1">
    <source>
        <dbReference type="SAM" id="Phobius"/>
    </source>
</evidence>
<feature type="domain" description="MGAT4 conserved region" evidence="2">
    <location>
        <begin position="120"/>
        <end position="363"/>
    </location>
</feature>
<accession>A0AAD9QSY1</accession>
<dbReference type="PANTHER" id="PTHR12062:SF0">
    <property type="entry name" value="ALPHA-1,3-MANNOSYL-GLYCOPROTEIN 4-BETA-N-ACETYLGLUCOSAMINYLTRANSFERASE B"/>
    <property type="match status" value="1"/>
</dbReference>
<dbReference type="AlphaFoldDB" id="A0AAD9QSY1"/>
<sequence length="364" mass="42889">MAPTQRVVLTDLCLSSFFATRSEGEFDDKYRLSVQLFLFGQKQRDICCTMRWTVKFKLLFSDSKSKYSNIKLVLLILSAIFMLCLNWTQQTFETRRKDNSTDFLSCSQDGREVITKSSVREIGEPTNKKVFLTIGIPTVQRIFNNTSAFYLVKTLNSLLNSDVADEDLSNLLIVIFLADTKASAREEVKTLLKSNFGQYLERNLIHVIVAPPSFYPQLEGLQRTLNDGQERMYWRSKQCMDYVFMFYYCQGLSQYYLHLEDDVISKPDYMEQIRRFIDLKADTRWDVLWFSRWGFIGKLFQDKDLRNFGRFITMFYSEMPVDWLLFHYMGFRAGERSFDDIKKEITWKTELFHHIGRQSSSLGT</sequence>
<name>A0AAD9QSY1_ACRCE</name>
<protein>
    <recommendedName>
        <fullName evidence="2">MGAT4 conserved region domain-containing protein</fullName>
    </recommendedName>
</protein>
<evidence type="ECO:0000313" key="3">
    <source>
        <dbReference type="EMBL" id="KAK2566530.1"/>
    </source>
</evidence>
<keyword evidence="1" id="KW-0472">Membrane</keyword>
<keyword evidence="1" id="KW-1133">Transmembrane helix</keyword>
<gene>
    <name evidence="3" type="ORF">P5673_009151</name>
</gene>
<reference evidence="3" key="2">
    <citation type="journal article" date="2023" name="Science">
        <title>Genomic signatures of disease resistance in endangered staghorn corals.</title>
        <authorList>
            <person name="Vollmer S.V."/>
            <person name="Selwyn J.D."/>
            <person name="Despard B.A."/>
            <person name="Roesel C.L."/>
        </authorList>
    </citation>
    <scope>NUCLEOTIDE SEQUENCE</scope>
    <source>
        <strain evidence="3">K2</strain>
    </source>
</reference>
<dbReference type="Proteomes" id="UP001249851">
    <property type="component" value="Unassembled WGS sequence"/>
</dbReference>
<keyword evidence="1" id="KW-0812">Transmembrane</keyword>
<feature type="transmembrane region" description="Helical" evidence="1">
    <location>
        <begin position="70"/>
        <end position="88"/>
    </location>
</feature>
<dbReference type="GO" id="GO:0006487">
    <property type="term" value="P:protein N-linked glycosylation"/>
    <property type="evidence" value="ECO:0007669"/>
    <property type="project" value="TreeGrafter"/>
</dbReference>
<comment type="caution">
    <text evidence="3">The sequence shown here is derived from an EMBL/GenBank/DDBJ whole genome shotgun (WGS) entry which is preliminary data.</text>
</comment>
<evidence type="ECO:0000259" key="2">
    <source>
        <dbReference type="Pfam" id="PF04666"/>
    </source>
</evidence>
<dbReference type="EMBL" id="JARQWQ010000016">
    <property type="protein sequence ID" value="KAK2566530.1"/>
    <property type="molecule type" value="Genomic_DNA"/>
</dbReference>
<dbReference type="InterPro" id="IPR006759">
    <property type="entry name" value="Glyco_transf_54"/>
</dbReference>
<dbReference type="GO" id="GO:0008375">
    <property type="term" value="F:acetylglucosaminyltransferase activity"/>
    <property type="evidence" value="ECO:0007669"/>
    <property type="project" value="TreeGrafter"/>
</dbReference>
<proteinExistence type="predicted"/>
<organism evidence="3 4">
    <name type="scientific">Acropora cervicornis</name>
    <name type="common">Staghorn coral</name>
    <dbReference type="NCBI Taxonomy" id="6130"/>
    <lineage>
        <taxon>Eukaryota</taxon>
        <taxon>Metazoa</taxon>
        <taxon>Cnidaria</taxon>
        <taxon>Anthozoa</taxon>
        <taxon>Hexacorallia</taxon>
        <taxon>Scleractinia</taxon>
        <taxon>Astrocoeniina</taxon>
        <taxon>Acroporidae</taxon>
        <taxon>Acropora</taxon>
    </lineage>
</organism>
<dbReference type="Pfam" id="PF04666">
    <property type="entry name" value="MGAT4_cons"/>
    <property type="match status" value="1"/>
</dbReference>
<reference evidence="3" key="1">
    <citation type="journal article" date="2023" name="G3 (Bethesda)">
        <title>Whole genome assembly and annotation of the endangered Caribbean coral Acropora cervicornis.</title>
        <authorList>
            <person name="Selwyn J.D."/>
            <person name="Vollmer S.V."/>
        </authorList>
    </citation>
    <scope>NUCLEOTIDE SEQUENCE</scope>
    <source>
        <strain evidence="3">K2</strain>
    </source>
</reference>
<evidence type="ECO:0000313" key="4">
    <source>
        <dbReference type="Proteomes" id="UP001249851"/>
    </source>
</evidence>
<dbReference type="PANTHER" id="PTHR12062">
    <property type="entry name" value="N-ACETYLGLUCOSAMINYLTRANSFERASE VI"/>
    <property type="match status" value="1"/>
</dbReference>